<organism evidence="1">
    <name type="scientific">marine sediment metagenome</name>
    <dbReference type="NCBI Taxonomy" id="412755"/>
    <lineage>
        <taxon>unclassified sequences</taxon>
        <taxon>metagenomes</taxon>
        <taxon>ecological metagenomes</taxon>
    </lineage>
</organism>
<accession>X1G2S3</accession>
<evidence type="ECO:0000313" key="1">
    <source>
        <dbReference type="EMBL" id="GAH27333.1"/>
    </source>
</evidence>
<name>X1G2S3_9ZZZZ</name>
<comment type="caution">
    <text evidence="1">The sequence shown here is derived from an EMBL/GenBank/DDBJ whole genome shotgun (WGS) entry which is preliminary data.</text>
</comment>
<proteinExistence type="predicted"/>
<dbReference type="EMBL" id="BARU01002369">
    <property type="protein sequence ID" value="GAH27333.1"/>
    <property type="molecule type" value="Genomic_DNA"/>
</dbReference>
<gene>
    <name evidence="1" type="ORF">S03H2_05625</name>
</gene>
<dbReference type="AlphaFoldDB" id="X1G2S3"/>
<sequence length="119" mass="13936">MKKRILHELIPLENSIFLLERQKSYKNLISTIEKNREEFYDVLSRIDNIEMEAFPQIQDRMIFLKQNTKTGGSEYTDCFLNKEIHMDSVNEIVGGLRDKLGRVKGGIISRYLQIDPKTS</sequence>
<protein>
    <submittedName>
        <fullName evidence="1">Uncharacterized protein</fullName>
    </submittedName>
</protein>
<reference evidence="1" key="1">
    <citation type="journal article" date="2014" name="Front. Microbiol.">
        <title>High frequency of phylogenetically diverse reductive dehalogenase-homologous genes in deep subseafloor sedimentary metagenomes.</title>
        <authorList>
            <person name="Kawai M."/>
            <person name="Futagami T."/>
            <person name="Toyoda A."/>
            <person name="Takaki Y."/>
            <person name="Nishi S."/>
            <person name="Hori S."/>
            <person name="Arai W."/>
            <person name="Tsubouchi T."/>
            <person name="Morono Y."/>
            <person name="Uchiyama I."/>
            <person name="Ito T."/>
            <person name="Fujiyama A."/>
            <person name="Inagaki F."/>
            <person name="Takami H."/>
        </authorList>
    </citation>
    <scope>NUCLEOTIDE SEQUENCE</scope>
    <source>
        <strain evidence="1">Expedition CK06-06</strain>
    </source>
</reference>
<feature type="non-terminal residue" evidence="1">
    <location>
        <position position="119"/>
    </location>
</feature>